<dbReference type="GO" id="GO:0015807">
    <property type="term" value="P:L-amino acid transport"/>
    <property type="evidence" value="ECO:0007669"/>
    <property type="project" value="TreeGrafter"/>
</dbReference>
<dbReference type="GO" id="GO:0005524">
    <property type="term" value="F:ATP binding"/>
    <property type="evidence" value="ECO:0007669"/>
    <property type="project" value="UniProtKB-KW"/>
</dbReference>
<dbReference type="PANTHER" id="PTHR43820">
    <property type="entry name" value="HIGH-AFFINITY BRANCHED-CHAIN AMINO ACID TRANSPORT ATP-BINDING PROTEIN LIVF"/>
    <property type="match status" value="1"/>
</dbReference>
<keyword evidence="8" id="KW-1185">Reference proteome</keyword>
<gene>
    <name evidence="7" type="ORF">E5R92_03700</name>
</gene>
<dbReference type="Proteomes" id="UP000501094">
    <property type="component" value="Chromosome"/>
</dbReference>
<dbReference type="AlphaFoldDB" id="A0A6H1Q2F4"/>
<dbReference type="InterPro" id="IPR052156">
    <property type="entry name" value="BCAA_Transport_ATP-bd_LivF"/>
</dbReference>
<dbReference type="InterPro" id="IPR003593">
    <property type="entry name" value="AAA+_ATPase"/>
</dbReference>
<keyword evidence="4 7" id="KW-0067">ATP-binding</keyword>
<keyword evidence="3" id="KW-0547">Nucleotide-binding</keyword>
<feature type="domain" description="ABC transporter" evidence="6">
    <location>
        <begin position="19"/>
        <end position="253"/>
    </location>
</feature>
<dbReference type="PROSITE" id="PS00211">
    <property type="entry name" value="ABC_TRANSPORTER_1"/>
    <property type="match status" value="1"/>
</dbReference>
<dbReference type="Gene3D" id="3.40.50.300">
    <property type="entry name" value="P-loop containing nucleotide triphosphate hydrolases"/>
    <property type="match status" value="1"/>
</dbReference>
<dbReference type="EMBL" id="CP038852">
    <property type="protein sequence ID" value="QIZ20886.1"/>
    <property type="molecule type" value="Genomic_DNA"/>
</dbReference>
<organism evidence="7 8">
    <name type="scientific">Candidatus Pelagibacter giovannonii</name>
    <dbReference type="NCBI Taxonomy" id="2563896"/>
    <lineage>
        <taxon>Bacteria</taxon>
        <taxon>Pseudomonadati</taxon>
        <taxon>Pseudomonadota</taxon>
        <taxon>Alphaproteobacteria</taxon>
        <taxon>Candidatus Pelagibacterales</taxon>
        <taxon>Candidatus Pelagibacteraceae</taxon>
        <taxon>Candidatus Pelagibacter</taxon>
    </lineage>
</organism>
<dbReference type="InterPro" id="IPR017871">
    <property type="entry name" value="ABC_transporter-like_CS"/>
</dbReference>
<keyword evidence="5" id="KW-0029">Amino-acid transport</keyword>
<evidence type="ECO:0000256" key="2">
    <source>
        <dbReference type="ARBA" id="ARBA00022448"/>
    </source>
</evidence>
<dbReference type="SUPFAM" id="SSF52540">
    <property type="entry name" value="P-loop containing nucleoside triphosphate hydrolases"/>
    <property type="match status" value="1"/>
</dbReference>
<evidence type="ECO:0000256" key="3">
    <source>
        <dbReference type="ARBA" id="ARBA00022741"/>
    </source>
</evidence>
<name>A0A6H1Q2F4_9PROT</name>
<dbReference type="RefSeq" id="WP_168606764.1">
    <property type="nucleotide sequence ID" value="NZ_CP038852.1"/>
</dbReference>
<accession>A0A6H1Q2F4</accession>
<proteinExistence type="inferred from homology"/>
<dbReference type="Pfam" id="PF00005">
    <property type="entry name" value="ABC_tran"/>
    <property type="match status" value="1"/>
</dbReference>
<keyword evidence="2" id="KW-0813">Transport</keyword>
<dbReference type="PANTHER" id="PTHR43820:SF3">
    <property type="entry name" value="BRANCHED-CHAIN AMINO ACID TRANSPORT SYSTEM,ATP-BINDING PROTEIN"/>
    <property type="match status" value="1"/>
</dbReference>
<evidence type="ECO:0000313" key="7">
    <source>
        <dbReference type="EMBL" id="QIZ20886.1"/>
    </source>
</evidence>
<dbReference type="InterPro" id="IPR003439">
    <property type="entry name" value="ABC_transporter-like_ATP-bd"/>
</dbReference>
<evidence type="ECO:0000256" key="5">
    <source>
        <dbReference type="ARBA" id="ARBA00022970"/>
    </source>
</evidence>
<dbReference type="PROSITE" id="PS50893">
    <property type="entry name" value="ABC_TRANSPORTER_2"/>
    <property type="match status" value="1"/>
</dbReference>
<evidence type="ECO:0000313" key="8">
    <source>
        <dbReference type="Proteomes" id="UP000501094"/>
    </source>
</evidence>
<reference evidence="7 8" key="1">
    <citation type="journal article" date="2020" name="Nat. Microbiol.">
        <title>Lysogenic host-virus interactions in SAR11 marine bacteria.</title>
        <authorList>
            <person name="Morris R.M."/>
            <person name="Cain K.R."/>
            <person name="Hvorecny K.L."/>
            <person name="Kollman J.M."/>
        </authorList>
    </citation>
    <scope>NUCLEOTIDE SEQUENCE [LARGE SCALE GENOMIC DNA]</scope>
    <source>
        <strain evidence="7 8">NP1</strain>
    </source>
</reference>
<dbReference type="InterPro" id="IPR027417">
    <property type="entry name" value="P-loop_NTPase"/>
</dbReference>
<evidence type="ECO:0000259" key="6">
    <source>
        <dbReference type="PROSITE" id="PS50893"/>
    </source>
</evidence>
<dbReference type="SMART" id="SM00382">
    <property type="entry name" value="AAA"/>
    <property type="match status" value="1"/>
</dbReference>
<comment type="similarity">
    <text evidence="1">Belongs to the ABC transporter superfamily.</text>
</comment>
<dbReference type="KEGG" id="peg:E5R92_03700"/>
<evidence type="ECO:0000256" key="1">
    <source>
        <dbReference type="ARBA" id="ARBA00005417"/>
    </source>
</evidence>
<sequence>MGVIKKFRIKSFKNPWPIISLENISLSFGKRKILDNVSFKINHGQILGMLGPNGVGKSTIFNLITGLIKPDYGKIKFEGIDVVDYPIYLRTTKFKIGYVPQYGGYFSDLTLLENLKAIAEIVIDDKNLIYHKINMLIAKFELDAIRDIKAKFLSGGQKKKLVIALALLSDPKVLLLDECFAALDVLTIKMLQEIIVNLQTESNITICICDHQARDLLSCVDVAVILSNCKIVAQGSPNELINNTEAKNAYFGDSFKFN</sequence>
<protein>
    <submittedName>
        <fullName evidence="7">ATP-binding cassette domain-containing protein</fullName>
    </submittedName>
</protein>
<evidence type="ECO:0000256" key="4">
    <source>
        <dbReference type="ARBA" id="ARBA00022840"/>
    </source>
</evidence>
<dbReference type="GO" id="GO:0016887">
    <property type="term" value="F:ATP hydrolysis activity"/>
    <property type="evidence" value="ECO:0007669"/>
    <property type="project" value="InterPro"/>
</dbReference>
<dbReference type="GO" id="GO:0015658">
    <property type="term" value="F:branched-chain amino acid transmembrane transporter activity"/>
    <property type="evidence" value="ECO:0007669"/>
    <property type="project" value="TreeGrafter"/>
</dbReference>